<evidence type="ECO:0000256" key="7">
    <source>
        <dbReference type="SAM" id="Phobius"/>
    </source>
</evidence>
<dbReference type="InterPro" id="IPR032807">
    <property type="entry name" value="GNVR"/>
</dbReference>
<feature type="coiled-coil region" evidence="6">
    <location>
        <begin position="326"/>
        <end position="384"/>
    </location>
</feature>
<keyword evidence="4 7" id="KW-1133">Transmembrane helix</keyword>
<evidence type="ECO:0000256" key="6">
    <source>
        <dbReference type="SAM" id="Coils"/>
    </source>
</evidence>
<gene>
    <name evidence="10" type="ORF">R0137_06810</name>
</gene>
<evidence type="ECO:0000313" key="11">
    <source>
        <dbReference type="Proteomes" id="UP001626549"/>
    </source>
</evidence>
<keyword evidence="2" id="KW-1003">Cell membrane</keyword>
<dbReference type="NCBIfam" id="TIGR03007">
    <property type="entry name" value="pepcterm_ChnLen"/>
    <property type="match status" value="1"/>
</dbReference>
<feature type="domain" description="Tyrosine-protein kinase G-rich" evidence="9">
    <location>
        <begin position="364"/>
        <end position="441"/>
    </location>
</feature>
<dbReference type="InterPro" id="IPR003856">
    <property type="entry name" value="LPS_length_determ_N"/>
</dbReference>
<dbReference type="InterPro" id="IPR050445">
    <property type="entry name" value="Bact_polysacc_biosynth/exp"/>
</dbReference>
<evidence type="ECO:0000256" key="3">
    <source>
        <dbReference type="ARBA" id="ARBA00022692"/>
    </source>
</evidence>
<feature type="domain" description="Polysaccharide chain length determinant N-terminal" evidence="8">
    <location>
        <begin position="15"/>
        <end position="92"/>
    </location>
</feature>
<comment type="subcellular location">
    <subcellularLocation>
        <location evidence="1">Cell membrane</location>
        <topology evidence="1">Multi-pass membrane protein</topology>
    </subcellularLocation>
</comment>
<feature type="coiled-coil region" evidence="6">
    <location>
        <begin position="169"/>
        <end position="196"/>
    </location>
</feature>
<name>A0ABZ0IHW3_9GAMM</name>
<evidence type="ECO:0000259" key="8">
    <source>
        <dbReference type="Pfam" id="PF02706"/>
    </source>
</evidence>
<evidence type="ECO:0000256" key="4">
    <source>
        <dbReference type="ARBA" id="ARBA00022989"/>
    </source>
</evidence>
<dbReference type="Pfam" id="PF13807">
    <property type="entry name" value="GNVR"/>
    <property type="match status" value="1"/>
</dbReference>
<keyword evidence="11" id="KW-1185">Reference proteome</keyword>
<protein>
    <submittedName>
        <fullName evidence="10">GNVR domain-containing protein</fullName>
    </submittedName>
</protein>
<feature type="transmembrane region" description="Helical" evidence="7">
    <location>
        <begin position="481"/>
        <end position="507"/>
    </location>
</feature>
<keyword evidence="6" id="KW-0175">Coiled coil</keyword>
<evidence type="ECO:0000256" key="1">
    <source>
        <dbReference type="ARBA" id="ARBA00004651"/>
    </source>
</evidence>
<keyword evidence="5 7" id="KW-0472">Membrane</keyword>
<dbReference type="RefSeq" id="WP_407329571.1">
    <property type="nucleotide sequence ID" value="NZ_CP136865.1"/>
</dbReference>
<dbReference type="PANTHER" id="PTHR32309:SF13">
    <property type="entry name" value="FERRIC ENTEROBACTIN TRANSPORT PROTEIN FEPE"/>
    <property type="match status" value="1"/>
</dbReference>
<feature type="transmembrane region" description="Helical" evidence="7">
    <location>
        <begin position="421"/>
        <end position="442"/>
    </location>
</feature>
<proteinExistence type="predicted"/>
<evidence type="ECO:0000259" key="9">
    <source>
        <dbReference type="Pfam" id="PF13807"/>
    </source>
</evidence>
<keyword evidence="3 7" id="KW-0812">Transmembrane</keyword>
<feature type="transmembrane region" description="Helical" evidence="7">
    <location>
        <begin position="20"/>
        <end position="39"/>
    </location>
</feature>
<accession>A0ABZ0IHW3</accession>
<dbReference type="InterPro" id="IPR014345">
    <property type="entry name" value="XrtA_polysacc_chain"/>
</dbReference>
<evidence type="ECO:0000256" key="2">
    <source>
        <dbReference type="ARBA" id="ARBA00022475"/>
    </source>
</evidence>
<sequence length="513" mass="57151">MQDVIAQGMSYVWGIWRHKWVALALAWLVAIAGWLYVWSVPEAYVATAKLYVDTNSVLRPLMRGLTITPDINQRVSLMSRTLLSRPNLEKLARMTDLDLMVTTKKSQEALIDRLRSTISLRGERGNSSIYNIRVKHQNRDTAQRIAQSLITVFIESSLNEKRNDSSGAQVFLEDQIADYETRLVESERRLARFKQQNVDVLPSKWGADYYTRLEAVRGSLQESKLALSEALERRDALRAQIDGNGSVDSLTAAGIVTPADARLQQMRLRLDDLLARYTDRHPEVRQIQGLISELEEQRQLELQAVSEGGRPGPGSTQAFSDMQTLMSGAEASVAELRVRVAEFERRETDLAAKVTLIPEIEAQLKQLDRDYEVVRNQHTELLERRESARLSENVENNAGDVSFRVVDPPYVPSKPSEPNKVLLNVAVLIVALGAGLSFALLLSLLNPIVVDARMLAATTGLPLLGVVTFNKDIALERTDRFLFAGFVFGTLALFGAFGGVMLAPQIIARVAGL</sequence>
<dbReference type="PANTHER" id="PTHR32309">
    <property type="entry name" value="TYROSINE-PROTEIN KINASE"/>
    <property type="match status" value="1"/>
</dbReference>
<evidence type="ECO:0000256" key="5">
    <source>
        <dbReference type="ARBA" id="ARBA00023136"/>
    </source>
</evidence>
<reference evidence="10 11" key="1">
    <citation type="submission" date="2023-10" db="EMBL/GenBank/DDBJ databases">
        <title>Two novel species belonging to the OM43/NOR5 clade.</title>
        <authorList>
            <person name="Park M."/>
        </authorList>
    </citation>
    <scope>NUCLEOTIDE SEQUENCE [LARGE SCALE GENOMIC DNA]</scope>
    <source>
        <strain evidence="10 11">IMCC45268</strain>
    </source>
</reference>
<dbReference type="EMBL" id="CP136865">
    <property type="protein sequence ID" value="WOJ98273.1"/>
    <property type="molecule type" value="Genomic_DNA"/>
</dbReference>
<dbReference type="Proteomes" id="UP001626549">
    <property type="component" value="Chromosome"/>
</dbReference>
<evidence type="ECO:0000313" key="10">
    <source>
        <dbReference type="EMBL" id="WOJ98273.1"/>
    </source>
</evidence>
<dbReference type="Pfam" id="PF02706">
    <property type="entry name" value="Wzz"/>
    <property type="match status" value="1"/>
</dbReference>
<organism evidence="10 11">
    <name type="scientific">Congregibacter brevis</name>
    <dbReference type="NCBI Taxonomy" id="3081201"/>
    <lineage>
        <taxon>Bacteria</taxon>
        <taxon>Pseudomonadati</taxon>
        <taxon>Pseudomonadota</taxon>
        <taxon>Gammaproteobacteria</taxon>
        <taxon>Cellvibrionales</taxon>
        <taxon>Halieaceae</taxon>
        <taxon>Congregibacter</taxon>
    </lineage>
</organism>